<dbReference type="PANTHER" id="PTHR37693">
    <property type="entry name" value="PHOSPHATIDYLGLYCEROL LYSYLTRANSFERASE"/>
    <property type="match status" value="1"/>
</dbReference>
<dbReference type="Proteomes" id="UP000033079">
    <property type="component" value="Chromosome"/>
</dbReference>
<protein>
    <submittedName>
        <fullName evidence="2">Integral membrane protein</fullName>
    </submittedName>
</protein>
<sequence length="73" mass="7761">MVIPATPGASRVAELGAAPIFSVFINASIIGVTIIAWRALTYYMNLLLGGLISLKVIKDMDLIKKLTGDSTEP</sequence>
<dbReference type="KEGG" id="mbar:MSBR2_0197"/>
<dbReference type="PANTHER" id="PTHR37693:SF1">
    <property type="entry name" value="INTEGRAL MEMBRANE PROTEIN"/>
    <property type="match status" value="1"/>
</dbReference>
<dbReference type="AlphaFoldDB" id="A0A0E3R0E6"/>
<keyword evidence="1" id="KW-0812">Transmembrane</keyword>
<evidence type="ECO:0000313" key="2">
    <source>
        <dbReference type="EMBL" id="AKB56713.1"/>
    </source>
</evidence>
<reference evidence="2 3" key="1">
    <citation type="submission" date="2014-07" db="EMBL/GenBank/DDBJ databases">
        <title>Methanogenic archaea and the global carbon cycle.</title>
        <authorList>
            <person name="Henriksen J.R."/>
            <person name="Luke J."/>
            <person name="Reinhart S."/>
            <person name="Benedict M.N."/>
            <person name="Youngblut N.D."/>
            <person name="Metcalf M.E."/>
            <person name="Whitaker R.J."/>
            <person name="Metcalf W.W."/>
        </authorList>
    </citation>
    <scope>NUCLEOTIDE SEQUENCE [LARGE SCALE GENOMIC DNA]</scope>
    <source>
        <strain evidence="2 3">227</strain>
    </source>
</reference>
<keyword evidence="1" id="KW-1133">Transmembrane helix</keyword>
<feature type="transmembrane region" description="Helical" evidence="1">
    <location>
        <begin position="12"/>
        <end position="34"/>
    </location>
</feature>
<gene>
    <name evidence="2" type="ORF">MSBR2_0197</name>
</gene>
<evidence type="ECO:0000256" key="1">
    <source>
        <dbReference type="SAM" id="Phobius"/>
    </source>
</evidence>
<dbReference type="EMBL" id="CP009530">
    <property type="protein sequence ID" value="AKB56713.1"/>
    <property type="molecule type" value="Genomic_DNA"/>
</dbReference>
<name>A0A0E3R0E6_METBA</name>
<proteinExistence type="predicted"/>
<dbReference type="PATRIC" id="fig|1434106.5.peg.216"/>
<organism evidence="2 3">
    <name type="scientific">Methanosarcina barkeri 227</name>
    <dbReference type="NCBI Taxonomy" id="1434106"/>
    <lineage>
        <taxon>Archaea</taxon>
        <taxon>Methanobacteriati</taxon>
        <taxon>Methanobacteriota</taxon>
        <taxon>Stenosarchaea group</taxon>
        <taxon>Methanomicrobia</taxon>
        <taxon>Methanosarcinales</taxon>
        <taxon>Methanosarcinaceae</taxon>
        <taxon>Methanosarcina</taxon>
    </lineage>
</organism>
<evidence type="ECO:0000313" key="3">
    <source>
        <dbReference type="Proteomes" id="UP000033079"/>
    </source>
</evidence>
<dbReference type="HOGENOM" id="CLU_2695729_0_0_2"/>
<keyword evidence="1" id="KW-0472">Membrane</keyword>
<accession>A0A0E3R0E6</accession>